<evidence type="ECO:0000313" key="8">
    <source>
        <dbReference type="EMBL" id="KAG4412396.1"/>
    </source>
</evidence>
<gene>
    <name evidence="8" type="ORF">IFR04_014464</name>
</gene>
<dbReference type="InterPro" id="IPR036879">
    <property type="entry name" value="TF_MADSbox_sf"/>
</dbReference>
<protein>
    <recommendedName>
        <fullName evidence="7">MADS-box domain-containing protein</fullName>
    </recommendedName>
</protein>
<comment type="caution">
    <text evidence="8">The sequence shown here is derived from an EMBL/GenBank/DDBJ whole genome shotgun (WGS) entry which is preliminary data.</text>
</comment>
<keyword evidence="4" id="KW-0804">Transcription</keyword>
<dbReference type="PROSITE" id="PS50066">
    <property type="entry name" value="MADS_BOX_2"/>
    <property type="match status" value="1"/>
</dbReference>
<dbReference type="Proteomes" id="UP000664132">
    <property type="component" value="Unassembled WGS sequence"/>
</dbReference>
<dbReference type="GO" id="GO:0005634">
    <property type="term" value="C:nucleus"/>
    <property type="evidence" value="ECO:0007669"/>
    <property type="project" value="UniProtKB-SubCell"/>
</dbReference>
<evidence type="ECO:0000313" key="9">
    <source>
        <dbReference type="Proteomes" id="UP000664132"/>
    </source>
</evidence>
<dbReference type="InterPro" id="IPR002100">
    <property type="entry name" value="TF_MADSbox"/>
</dbReference>
<proteinExistence type="predicted"/>
<sequence>MPSRKKNKRQAPQTKKERNTQRRKRKTGLEHKAYQMGTLCGFELAQIMYNPEKDEYYVFMTTDQMQWNVDEILARPNTQIKFSRDIENSLSERERKKIRRVREEAPSHRVTPAGPVVSKDQVPPERETTRAIPFLPDPPSFDLTINRNQWHGLFHDQGAMSEVTRPVGASSLNLLSSACDLVPYL</sequence>
<dbReference type="EMBL" id="JAFJYH010000381">
    <property type="protein sequence ID" value="KAG4412396.1"/>
    <property type="molecule type" value="Genomic_DNA"/>
</dbReference>
<evidence type="ECO:0000259" key="7">
    <source>
        <dbReference type="PROSITE" id="PS50066"/>
    </source>
</evidence>
<keyword evidence="9" id="KW-1185">Reference proteome</keyword>
<name>A0A8H7T3N1_9HELO</name>
<reference evidence="8" key="1">
    <citation type="submission" date="2021-02" db="EMBL/GenBank/DDBJ databases">
        <title>Genome sequence Cadophora malorum strain M34.</title>
        <authorList>
            <person name="Stefanovic E."/>
            <person name="Vu D."/>
            <person name="Scully C."/>
            <person name="Dijksterhuis J."/>
            <person name="Roader J."/>
            <person name="Houbraken J."/>
        </authorList>
    </citation>
    <scope>NUCLEOTIDE SEQUENCE</scope>
    <source>
        <strain evidence="8">M34</strain>
    </source>
</reference>
<keyword evidence="5" id="KW-0539">Nucleus</keyword>
<evidence type="ECO:0000256" key="5">
    <source>
        <dbReference type="ARBA" id="ARBA00023242"/>
    </source>
</evidence>
<dbReference type="GO" id="GO:0046983">
    <property type="term" value="F:protein dimerization activity"/>
    <property type="evidence" value="ECO:0007669"/>
    <property type="project" value="InterPro"/>
</dbReference>
<dbReference type="Pfam" id="PF00319">
    <property type="entry name" value="SRF-TF"/>
    <property type="match status" value="1"/>
</dbReference>
<feature type="region of interest" description="Disordered" evidence="6">
    <location>
        <begin position="101"/>
        <end position="134"/>
    </location>
</feature>
<dbReference type="SUPFAM" id="SSF55455">
    <property type="entry name" value="SRF-like"/>
    <property type="match status" value="1"/>
</dbReference>
<keyword evidence="3" id="KW-0238">DNA-binding</keyword>
<organism evidence="8 9">
    <name type="scientific">Cadophora malorum</name>
    <dbReference type="NCBI Taxonomy" id="108018"/>
    <lineage>
        <taxon>Eukaryota</taxon>
        <taxon>Fungi</taxon>
        <taxon>Dikarya</taxon>
        <taxon>Ascomycota</taxon>
        <taxon>Pezizomycotina</taxon>
        <taxon>Leotiomycetes</taxon>
        <taxon>Helotiales</taxon>
        <taxon>Ploettnerulaceae</taxon>
        <taxon>Cadophora</taxon>
    </lineage>
</organism>
<dbReference type="Gene3D" id="3.40.1810.10">
    <property type="entry name" value="Transcription factor, MADS-box"/>
    <property type="match status" value="1"/>
</dbReference>
<dbReference type="GO" id="GO:0045944">
    <property type="term" value="P:positive regulation of transcription by RNA polymerase II"/>
    <property type="evidence" value="ECO:0007669"/>
    <property type="project" value="UniProtKB-ARBA"/>
</dbReference>
<dbReference type="OrthoDB" id="3515082at2759"/>
<evidence type="ECO:0000256" key="1">
    <source>
        <dbReference type="ARBA" id="ARBA00004123"/>
    </source>
</evidence>
<dbReference type="AlphaFoldDB" id="A0A8H7T3N1"/>
<evidence type="ECO:0000256" key="2">
    <source>
        <dbReference type="ARBA" id="ARBA00023015"/>
    </source>
</evidence>
<comment type="subcellular location">
    <subcellularLocation>
        <location evidence="1">Nucleus</location>
    </subcellularLocation>
</comment>
<dbReference type="GO" id="GO:0003677">
    <property type="term" value="F:DNA binding"/>
    <property type="evidence" value="ECO:0007669"/>
    <property type="project" value="UniProtKB-KW"/>
</dbReference>
<evidence type="ECO:0000256" key="4">
    <source>
        <dbReference type="ARBA" id="ARBA00023163"/>
    </source>
</evidence>
<accession>A0A8H7T3N1</accession>
<evidence type="ECO:0000256" key="3">
    <source>
        <dbReference type="ARBA" id="ARBA00023125"/>
    </source>
</evidence>
<feature type="region of interest" description="Disordered" evidence="6">
    <location>
        <begin position="1"/>
        <end position="30"/>
    </location>
</feature>
<feature type="domain" description="MADS-box" evidence="7">
    <location>
        <begin position="2"/>
        <end position="56"/>
    </location>
</feature>
<keyword evidence="2" id="KW-0805">Transcription regulation</keyword>
<evidence type="ECO:0000256" key="6">
    <source>
        <dbReference type="SAM" id="MobiDB-lite"/>
    </source>
</evidence>